<evidence type="ECO:0000259" key="9">
    <source>
        <dbReference type="Pfam" id="PF05506"/>
    </source>
</evidence>
<evidence type="ECO:0000313" key="10">
    <source>
        <dbReference type="EMBL" id="GAA2133656.1"/>
    </source>
</evidence>
<comment type="subcellular location">
    <subcellularLocation>
        <location evidence="1">Secreted</location>
        <location evidence="1">Cell wall</location>
    </subcellularLocation>
</comment>
<evidence type="ECO:0000256" key="1">
    <source>
        <dbReference type="ARBA" id="ARBA00004191"/>
    </source>
</evidence>
<feature type="signal peptide" evidence="8">
    <location>
        <begin position="1"/>
        <end position="24"/>
    </location>
</feature>
<feature type="domain" description="Bacterial phospholipase C C-terminal" evidence="9">
    <location>
        <begin position="575"/>
        <end position="654"/>
    </location>
</feature>
<feature type="domain" description="Bacterial phospholipase C C-terminal" evidence="9">
    <location>
        <begin position="474"/>
        <end position="562"/>
    </location>
</feature>
<dbReference type="Pfam" id="PF04185">
    <property type="entry name" value="Phosphoesterase"/>
    <property type="match status" value="1"/>
</dbReference>
<organism evidence="10 11">
    <name type="scientific">Kitasatospora kazusensis</name>
    <dbReference type="NCBI Taxonomy" id="407974"/>
    <lineage>
        <taxon>Bacteria</taxon>
        <taxon>Bacillati</taxon>
        <taxon>Actinomycetota</taxon>
        <taxon>Actinomycetes</taxon>
        <taxon>Kitasatosporales</taxon>
        <taxon>Streptomycetaceae</taxon>
        <taxon>Kitasatospora</taxon>
    </lineage>
</organism>
<comment type="similarity">
    <text evidence="2">Belongs to the bacterial phospholipase C family.</text>
</comment>
<keyword evidence="6" id="KW-0843">Virulence</keyword>
<keyword evidence="8" id="KW-0732">Signal</keyword>
<proteinExistence type="inferred from homology"/>
<dbReference type="InterPro" id="IPR007312">
    <property type="entry name" value="Phosphoesterase"/>
</dbReference>
<dbReference type="PANTHER" id="PTHR31956:SF1">
    <property type="entry name" value="NON-SPECIFIC PHOSPHOLIPASE C1"/>
    <property type="match status" value="1"/>
</dbReference>
<accession>A0ABN2YYA3</accession>
<dbReference type="EMBL" id="BAAANT010000004">
    <property type="protein sequence ID" value="GAA2133656.1"/>
    <property type="molecule type" value="Genomic_DNA"/>
</dbReference>
<evidence type="ECO:0000313" key="11">
    <source>
        <dbReference type="Proteomes" id="UP001422759"/>
    </source>
</evidence>
<evidence type="ECO:0000256" key="8">
    <source>
        <dbReference type="SAM" id="SignalP"/>
    </source>
</evidence>
<dbReference type="Proteomes" id="UP001422759">
    <property type="component" value="Unassembled WGS sequence"/>
</dbReference>
<reference evidence="10 11" key="1">
    <citation type="journal article" date="2019" name="Int. J. Syst. Evol. Microbiol.">
        <title>The Global Catalogue of Microorganisms (GCM) 10K type strain sequencing project: providing services to taxonomists for standard genome sequencing and annotation.</title>
        <authorList>
            <consortium name="The Broad Institute Genomics Platform"/>
            <consortium name="The Broad Institute Genome Sequencing Center for Infectious Disease"/>
            <person name="Wu L."/>
            <person name="Ma J."/>
        </authorList>
    </citation>
    <scope>NUCLEOTIDE SEQUENCE [LARGE SCALE GENOMIC DNA]</scope>
    <source>
        <strain evidence="10 11">JCM 14560</strain>
    </source>
</reference>
<dbReference type="InterPro" id="IPR017850">
    <property type="entry name" value="Alkaline_phosphatase_core_sf"/>
</dbReference>
<feature type="chain" id="PRO_5047438101" description="phospholipase C" evidence="8">
    <location>
        <begin position="25"/>
        <end position="666"/>
    </location>
</feature>
<comment type="catalytic activity">
    <reaction evidence="7">
        <text>a 1,2-diacyl-sn-glycero-3-phosphocholine + H2O = phosphocholine + a 1,2-diacyl-sn-glycerol + H(+)</text>
        <dbReference type="Rhea" id="RHEA:10604"/>
        <dbReference type="ChEBI" id="CHEBI:15377"/>
        <dbReference type="ChEBI" id="CHEBI:15378"/>
        <dbReference type="ChEBI" id="CHEBI:17815"/>
        <dbReference type="ChEBI" id="CHEBI:57643"/>
        <dbReference type="ChEBI" id="CHEBI:295975"/>
        <dbReference type="EC" id="3.1.4.3"/>
    </reaction>
    <physiologicalReaction direction="left-to-right" evidence="7">
        <dbReference type="Rhea" id="RHEA:10605"/>
    </physiologicalReaction>
</comment>
<sequence length="666" mass="70808">MEPLSRRKFISMAAATAGAGATMAALPQSLQQALAAPAVSGTIDDVQHVVIFMQENRAFDHYYGTMNGVRGFGDRNAIKLPGGKSVFYQPYSNSDGYILPFRMNTATTSAICANAPAMSYPVDTGIFNKGKYDSWNTARTPGLGMGYFNRTDLPFYYALADNFTICDHYFCSTLTQTNPNRLHLFTGSNGLSVGQSATLDNTEPAAGFSWTTYAERLEAAGISWKVYQQSDNFDDNALAWFANFKKAKPGSALYDKGMATVPDLVQAFGDDIANGTLPQVSWIVAPANLSEHANYKPAYGEDLTARLLGVLAADQATWSQTAFILNYDENGGFFDHVPPPVPPASSSQGISSVSTTSEVTAGQPIGMGPRVPLIVVSPWSRGGYVNSQVFDHTSVIRFLEQRFGVHEPNISAWRRAVSGDLTSAFGFASQDTSFPALPDTSAYVGSADTECSTLPAPTVPAVQSLPAREAGTRPARALPWQPNAVGRTDCSGGKFWIDMTNTGTAGVVYYVYPNAYRTDGPWIYTVGAGAKVSDYWSAGSPTGAYDLSLYGPNGFQRRFKGNRSVSCGSGVAQLEVASSYDTAGNRLNLTFTNSGGAAATVTVTDGAYGTGGPWTYAVPAGGNVSAAFATAQGWYDLTVTANTSDGFLRRLAGHLENGADSISDPA</sequence>
<gene>
    <name evidence="10" type="ORF">GCM10009760_10060</name>
</gene>
<dbReference type="InterPro" id="IPR008475">
    <property type="entry name" value="PLipase_C_C"/>
</dbReference>
<protein>
    <recommendedName>
        <fullName evidence="3">phospholipase C</fullName>
        <ecNumber evidence="3">3.1.4.3</ecNumber>
    </recommendedName>
</protein>
<dbReference type="NCBIfam" id="TIGR03396">
    <property type="entry name" value="PC_PLC"/>
    <property type="match status" value="1"/>
</dbReference>
<dbReference type="InterPro" id="IPR019546">
    <property type="entry name" value="TAT_signal_bac_arc"/>
</dbReference>
<evidence type="ECO:0000256" key="4">
    <source>
        <dbReference type="ARBA" id="ARBA00022512"/>
    </source>
</evidence>
<evidence type="ECO:0000256" key="3">
    <source>
        <dbReference type="ARBA" id="ARBA00012018"/>
    </source>
</evidence>
<evidence type="ECO:0000256" key="2">
    <source>
        <dbReference type="ARBA" id="ARBA00009717"/>
    </source>
</evidence>
<evidence type="ECO:0000256" key="6">
    <source>
        <dbReference type="ARBA" id="ARBA00023026"/>
    </source>
</evidence>
<keyword evidence="11" id="KW-1185">Reference proteome</keyword>
<dbReference type="RefSeq" id="WP_344461129.1">
    <property type="nucleotide sequence ID" value="NZ_BAAANT010000004.1"/>
</dbReference>
<keyword evidence="4" id="KW-0964">Secreted</keyword>
<dbReference type="EC" id="3.1.4.3" evidence="3"/>
<name>A0ABN2YYA3_9ACTN</name>
<keyword evidence="4" id="KW-0134">Cell wall</keyword>
<dbReference type="PROSITE" id="PS51318">
    <property type="entry name" value="TAT"/>
    <property type="match status" value="1"/>
</dbReference>
<evidence type="ECO:0000256" key="5">
    <source>
        <dbReference type="ARBA" id="ARBA00022801"/>
    </source>
</evidence>
<dbReference type="InterPro" id="IPR006311">
    <property type="entry name" value="TAT_signal"/>
</dbReference>
<dbReference type="Pfam" id="PF05506">
    <property type="entry name" value="PLipase_C_C"/>
    <property type="match status" value="2"/>
</dbReference>
<dbReference type="PANTHER" id="PTHR31956">
    <property type="entry name" value="NON-SPECIFIC PHOSPHOLIPASE C4-RELATED"/>
    <property type="match status" value="1"/>
</dbReference>
<dbReference type="InterPro" id="IPR017767">
    <property type="entry name" value="PC-PLC"/>
</dbReference>
<dbReference type="NCBIfam" id="TIGR01409">
    <property type="entry name" value="TAT_signal_seq"/>
    <property type="match status" value="1"/>
</dbReference>
<keyword evidence="5" id="KW-0378">Hydrolase</keyword>
<comment type="caution">
    <text evidence="10">The sequence shown here is derived from an EMBL/GenBank/DDBJ whole genome shotgun (WGS) entry which is preliminary data.</text>
</comment>
<dbReference type="Gene3D" id="3.40.720.10">
    <property type="entry name" value="Alkaline Phosphatase, subunit A"/>
    <property type="match status" value="1"/>
</dbReference>
<evidence type="ECO:0000256" key="7">
    <source>
        <dbReference type="ARBA" id="ARBA00048421"/>
    </source>
</evidence>